<dbReference type="KEGG" id="ypm:YP_pCRY05"/>
<proteinExistence type="predicted"/>
<keyword evidence="1" id="KW-0614">Plasmid</keyword>
<reference evidence="1 2" key="1">
    <citation type="journal article" date="2004" name="DNA Res.">
        <title>Complete genome sequence of Yersinia pestis strain 91001, an isolate avirulent to humans.</title>
        <authorList>
            <person name="Song Y."/>
            <person name="Tong Z."/>
            <person name="Wang J."/>
            <person name="Wang L."/>
            <person name="Guo Z."/>
            <person name="Han Y."/>
            <person name="Zhang J."/>
            <person name="Pei D."/>
            <person name="Zhou D."/>
            <person name="Qin H."/>
            <person name="Pang X."/>
            <person name="Han Y."/>
            <person name="Zhai J."/>
            <person name="Li M."/>
            <person name="Cui B."/>
            <person name="Qi Z."/>
            <person name="Jin L."/>
            <person name="Dai R."/>
            <person name="Chen F."/>
            <person name="Li S."/>
            <person name="Ye C."/>
            <person name="Du Z."/>
            <person name="Lin W."/>
            <person name="Wang J."/>
            <person name="Yu J."/>
            <person name="Yang H."/>
            <person name="Wang J."/>
            <person name="Huang P."/>
            <person name="Yang R."/>
        </authorList>
    </citation>
    <scope>NUCLEOTIDE SEQUENCE [LARGE SCALE GENOMIC DNA]</scope>
    <source>
        <strain evidence="2">91001 / Biovar Mediaevalis</strain>
        <plasmid evidence="2">Plasmid pCRY</plasmid>
    </source>
</reference>
<dbReference type="HOGENOM" id="CLU_189294_0_0_6"/>
<dbReference type="EnsemblBacteria" id="AAS58610">
    <property type="protein sequence ID" value="AAS58610"/>
    <property type="gene ID" value="YP_pCRY05"/>
</dbReference>
<dbReference type="Proteomes" id="UP000001019">
    <property type="component" value="Plasmid pCRY"/>
</dbReference>
<dbReference type="EMBL" id="AE017044">
    <property type="protein sequence ID" value="AAS58610.1"/>
    <property type="molecule type" value="Genomic_DNA"/>
</dbReference>
<gene>
    <name evidence="1" type="ordered locus">YP_pCRY05</name>
</gene>
<evidence type="ECO:0000313" key="1">
    <source>
        <dbReference type="EMBL" id="AAS58610.1"/>
    </source>
</evidence>
<accession>A0A0H2W1A3</accession>
<evidence type="ECO:0000313" key="2">
    <source>
        <dbReference type="Proteomes" id="UP000001019"/>
    </source>
</evidence>
<sequence>MHRRLHKLRCFFHRSFYLMPKSVPGKSSTAVIYIGQKRYQELAKQAREISYLSESNIRPSTFLQFLMDEFGEQARTELLRQLLAEKQKE</sequence>
<dbReference type="AlphaFoldDB" id="A0A0H2W1A3"/>
<organism evidence="1 2">
    <name type="scientific">Yersinia pestis</name>
    <dbReference type="NCBI Taxonomy" id="632"/>
    <lineage>
        <taxon>Bacteria</taxon>
        <taxon>Pseudomonadati</taxon>
        <taxon>Pseudomonadota</taxon>
        <taxon>Gammaproteobacteria</taxon>
        <taxon>Enterobacterales</taxon>
        <taxon>Yersiniaceae</taxon>
        <taxon>Yersinia</taxon>
    </lineage>
</organism>
<geneLocation type="plasmid" evidence="1 2">
    <name>pCRY</name>
</geneLocation>
<name>A0A0H2W1A3_YERPE</name>
<protein>
    <submittedName>
        <fullName evidence="1">Uncharacterized protein</fullName>
    </submittedName>
</protein>